<reference evidence="2 3" key="1">
    <citation type="submission" date="2019-03" db="EMBL/GenBank/DDBJ databases">
        <title>Genomics of glacier-inhabiting Cryobacterium strains.</title>
        <authorList>
            <person name="Liu Q."/>
            <person name="Xin Y.-H."/>
        </authorList>
    </citation>
    <scope>NUCLEOTIDE SEQUENCE [LARGE SCALE GENOMIC DNA]</scope>
    <source>
        <strain evidence="2 3">HLT2-23</strain>
    </source>
</reference>
<gene>
    <name evidence="2" type="ORF">E3O06_01685</name>
</gene>
<name>A0A4R8V6E1_9MICO</name>
<evidence type="ECO:0000256" key="1">
    <source>
        <dbReference type="SAM" id="MobiDB-lite"/>
    </source>
</evidence>
<proteinExistence type="predicted"/>
<sequence length="133" mass="14783">MTFDKNDGMHQRQPITYGSKKWQAFHNHARNSMDCFNADITESLFESLGGTSRRTVRGFAAAQIFLTISLSNSNLSAIAASMRRQISKPVIPSPAAELPANIRRRDREWHSPYASPNPADTSHRPEDGAVPTT</sequence>
<comment type="caution">
    <text evidence="2">The sequence shown here is derived from an EMBL/GenBank/DDBJ whole genome shotgun (WGS) entry which is preliminary data.</text>
</comment>
<feature type="region of interest" description="Disordered" evidence="1">
    <location>
        <begin position="89"/>
        <end position="133"/>
    </location>
</feature>
<dbReference type="RefSeq" id="WP_166788059.1">
    <property type="nucleotide sequence ID" value="NZ_SOEY01000004.1"/>
</dbReference>
<dbReference type="EMBL" id="SOEY01000004">
    <property type="protein sequence ID" value="TFB76741.1"/>
    <property type="molecule type" value="Genomic_DNA"/>
</dbReference>
<accession>A0A4R8V6E1</accession>
<organism evidence="2 3">
    <name type="scientific">Cryobacterium glaciale</name>
    <dbReference type="NCBI Taxonomy" id="1259145"/>
    <lineage>
        <taxon>Bacteria</taxon>
        <taxon>Bacillati</taxon>
        <taxon>Actinomycetota</taxon>
        <taxon>Actinomycetes</taxon>
        <taxon>Micrococcales</taxon>
        <taxon>Microbacteriaceae</taxon>
        <taxon>Cryobacterium</taxon>
    </lineage>
</organism>
<evidence type="ECO:0000313" key="2">
    <source>
        <dbReference type="EMBL" id="TFB76741.1"/>
    </source>
</evidence>
<dbReference type="Proteomes" id="UP000298173">
    <property type="component" value="Unassembled WGS sequence"/>
</dbReference>
<keyword evidence="3" id="KW-1185">Reference proteome</keyword>
<evidence type="ECO:0000313" key="3">
    <source>
        <dbReference type="Proteomes" id="UP000298173"/>
    </source>
</evidence>
<protein>
    <submittedName>
        <fullName evidence="2">Uncharacterized protein</fullName>
    </submittedName>
</protein>
<dbReference type="AlphaFoldDB" id="A0A4R8V6E1"/>